<dbReference type="GO" id="GO:0000160">
    <property type="term" value="P:phosphorelay signal transduction system"/>
    <property type="evidence" value="ECO:0007669"/>
    <property type="project" value="InterPro"/>
</dbReference>
<dbReference type="SMART" id="SM00448">
    <property type="entry name" value="REC"/>
    <property type="match status" value="1"/>
</dbReference>
<keyword evidence="1" id="KW-0597">Phosphoprotein</keyword>
<protein>
    <submittedName>
        <fullName evidence="3">Response regulator</fullName>
    </submittedName>
</protein>
<accession>A0A9E2SD85</accession>
<evidence type="ECO:0000259" key="2">
    <source>
        <dbReference type="PROSITE" id="PS50110"/>
    </source>
</evidence>
<reference evidence="3" key="1">
    <citation type="submission" date="2021-06" db="EMBL/GenBank/DDBJ databases">
        <authorList>
            <person name="Huq M.A."/>
        </authorList>
    </citation>
    <scope>NUCLEOTIDE SEQUENCE</scope>
    <source>
        <strain evidence="3">MAH-26</strain>
    </source>
</reference>
<dbReference type="PROSITE" id="PS50110">
    <property type="entry name" value="RESPONSE_REGULATORY"/>
    <property type="match status" value="1"/>
</dbReference>
<keyword evidence="4" id="KW-1185">Reference proteome</keyword>
<proteinExistence type="predicted"/>
<name>A0A9E2SD85_9BACT</name>
<dbReference type="PANTHER" id="PTHR43228">
    <property type="entry name" value="TWO-COMPONENT RESPONSE REGULATOR"/>
    <property type="match status" value="1"/>
</dbReference>
<feature type="modified residue" description="4-aspartylphosphate" evidence="1">
    <location>
        <position position="60"/>
    </location>
</feature>
<dbReference type="Proteomes" id="UP000812270">
    <property type="component" value="Unassembled WGS sequence"/>
</dbReference>
<gene>
    <name evidence="3" type="ORF">KTO63_17635</name>
</gene>
<evidence type="ECO:0000313" key="4">
    <source>
        <dbReference type="Proteomes" id="UP000812270"/>
    </source>
</evidence>
<comment type="caution">
    <text evidence="3">The sequence shown here is derived from an EMBL/GenBank/DDBJ whole genome shotgun (WGS) entry which is preliminary data.</text>
</comment>
<dbReference type="RefSeq" id="WP_217792798.1">
    <property type="nucleotide sequence ID" value="NZ_JAHSPG010000013.1"/>
</dbReference>
<dbReference type="PANTHER" id="PTHR43228:SF1">
    <property type="entry name" value="TWO-COMPONENT RESPONSE REGULATOR ARR22"/>
    <property type="match status" value="1"/>
</dbReference>
<feature type="domain" description="Response regulatory" evidence="2">
    <location>
        <begin position="9"/>
        <end position="127"/>
    </location>
</feature>
<dbReference type="EMBL" id="JAHSPG010000013">
    <property type="protein sequence ID" value="MBV4358994.1"/>
    <property type="molecule type" value="Genomic_DNA"/>
</dbReference>
<dbReference type="AlphaFoldDB" id="A0A9E2SD85"/>
<evidence type="ECO:0000256" key="1">
    <source>
        <dbReference type="PROSITE-ProRule" id="PRU00169"/>
    </source>
</evidence>
<organism evidence="3 4">
    <name type="scientific">Pinibacter aurantiacus</name>
    <dbReference type="NCBI Taxonomy" id="2851599"/>
    <lineage>
        <taxon>Bacteria</taxon>
        <taxon>Pseudomonadati</taxon>
        <taxon>Bacteroidota</taxon>
        <taxon>Chitinophagia</taxon>
        <taxon>Chitinophagales</taxon>
        <taxon>Chitinophagaceae</taxon>
        <taxon>Pinibacter</taxon>
    </lineage>
</organism>
<dbReference type="Pfam" id="PF00072">
    <property type="entry name" value="Response_reg"/>
    <property type="match status" value="1"/>
</dbReference>
<sequence length="149" mass="17157">MINVNPSTNVLIAEDDDDDYLIFSLAVEELSVRVILSRAENGDVLMKMLNEKHPDLLFLDILMPCRDGRQCIKEIRADSKFDSLPIIVYSSLKDMETIEFCYRAGSNLYAVKPSSLKDVKQALERIFSVDWKKMLYYPPLSQFVIRGEE</sequence>
<dbReference type="InterPro" id="IPR052048">
    <property type="entry name" value="ST_Response_Regulator"/>
</dbReference>
<evidence type="ECO:0000313" key="3">
    <source>
        <dbReference type="EMBL" id="MBV4358994.1"/>
    </source>
</evidence>
<dbReference type="InterPro" id="IPR001789">
    <property type="entry name" value="Sig_transdc_resp-reg_receiver"/>
</dbReference>